<evidence type="ECO:0000256" key="8">
    <source>
        <dbReference type="ARBA" id="ARBA00048679"/>
    </source>
</evidence>
<proteinExistence type="predicted"/>
<dbReference type="PANTHER" id="PTHR47634:SF9">
    <property type="entry name" value="PROTEIN KINASE DOMAIN-CONTAINING PROTEIN-RELATED"/>
    <property type="match status" value="1"/>
</dbReference>
<evidence type="ECO:0000256" key="10">
    <source>
        <dbReference type="SAM" id="MobiDB-lite"/>
    </source>
</evidence>
<keyword evidence="13" id="KW-1185">Reference proteome</keyword>
<evidence type="ECO:0000256" key="9">
    <source>
        <dbReference type="PROSITE-ProRule" id="PRU10141"/>
    </source>
</evidence>
<accession>A0A2T2N8Z5</accession>
<dbReference type="STRING" id="1448308.A0A2T2N8Z5"/>
<keyword evidence="4 9" id="KW-0547">Nucleotide-binding</keyword>
<dbReference type="Gene3D" id="1.10.510.10">
    <property type="entry name" value="Transferase(Phosphotransferase) domain 1"/>
    <property type="match status" value="2"/>
</dbReference>
<evidence type="ECO:0000256" key="5">
    <source>
        <dbReference type="ARBA" id="ARBA00022777"/>
    </source>
</evidence>
<dbReference type="GO" id="GO:0005634">
    <property type="term" value="C:nucleus"/>
    <property type="evidence" value="ECO:0007669"/>
    <property type="project" value="TreeGrafter"/>
</dbReference>
<dbReference type="EMBL" id="KZ678143">
    <property type="protein sequence ID" value="PSN61879.1"/>
    <property type="molecule type" value="Genomic_DNA"/>
</dbReference>
<dbReference type="SUPFAM" id="SSF56112">
    <property type="entry name" value="Protein kinase-like (PK-like)"/>
    <property type="match status" value="1"/>
</dbReference>
<name>A0A2T2N8Z5_CORCC</name>
<keyword evidence="6 9" id="KW-0067">ATP-binding</keyword>
<feature type="domain" description="Protein kinase" evidence="11">
    <location>
        <begin position="25"/>
        <end position="310"/>
    </location>
</feature>
<evidence type="ECO:0000259" key="11">
    <source>
        <dbReference type="PROSITE" id="PS50011"/>
    </source>
</evidence>
<gene>
    <name evidence="12" type="ORF">BS50DRAFT_613476</name>
</gene>
<evidence type="ECO:0000256" key="7">
    <source>
        <dbReference type="ARBA" id="ARBA00047899"/>
    </source>
</evidence>
<dbReference type="GO" id="GO:0050684">
    <property type="term" value="P:regulation of mRNA processing"/>
    <property type="evidence" value="ECO:0007669"/>
    <property type="project" value="TreeGrafter"/>
</dbReference>
<keyword evidence="3" id="KW-0808">Transferase</keyword>
<dbReference type="InterPro" id="IPR017441">
    <property type="entry name" value="Protein_kinase_ATP_BS"/>
</dbReference>
<evidence type="ECO:0000313" key="13">
    <source>
        <dbReference type="Proteomes" id="UP000240883"/>
    </source>
</evidence>
<dbReference type="Proteomes" id="UP000240883">
    <property type="component" value="Unassembled WGS sequence"/>
</dbReference>
<dbReference type="GO" id="GO:0005524">
    <property type="term" value="F:ATP binding"/>
    <property type="evidence" value="ECO:0007669"/>
    <property type="project" value="UniProtKB-UniRule"/>
</dbReference>
<comment type="catalytic activity">
    <reaction evidence="7">
        <text>L-threonyl-[protein] + ATP = O-phospho-L-threonyl-[protein] + ADP + H(+)</text>
        <dbReference type="Rhea" id="RHEA:46608"/>
        <dbReference type="Rhea" id="RHEA-COMP:11060"/>
        <dbReference type="Rhea" id="RHEA-COMP:11605"/>
        <dbReference type="ChEBI" id="CHEBI:15378"/>
        <dbReference type="ChEBI" id="CHEBI:30013"/>
        <dbReference type="ChEBI" id="CHEBI:30616"/>
        <dbReference type="ChEBI" id="CHEBI:61977"/>
        <dbReference type="ChEBI" id="CHEBI:456216"/>
        <dbReference type="EC" id="2.7.11.1"/>
    </reaction>
</comment>
<reference evidence="12 13" key="1">
    <citation type="journal article" date="2018" name="Front. Microbiol.">
        <title>Genome-Wide Analysis of Corynespora cassiicola Leaf Fall Disease Putative Effectors.</title>
        <authorList>
            <person name="Lopez D."/>
            <person name="Ribeiro S."/>
            <person name="Label P."/>
            <person name="Fumanal B."/>
            <person name="Venisse J.S."/>
            <person name="Kohler A."/>
            <person name="de Oliveira R.R."/>
            <person name="Labutti K."/>
            <person name="Lipzen A."/>
            <person name="Lail K."/>
            <person name="Bauer D."/>
            <person name="Ohm R.A."/>
            <person name="Barry K.W."/>
            <person name="Spatafora J."/>
            <person name="Grigoriev I.V."/>
            <person name="Martin F.M."/>
            <person name="Pujade-Renaud V."/>
        </authorList>
    </citation>
    <scope>NUCLEOTIDE SEQUENCE [LARGE SCALE GENOMIC DNA]</scope>
    <source>
        <strain evidence="12 13">Philippines</strain>
    </source>
</reference>
<organism evidence="12 13">
    <name type="scientific">Corynespora cassiicola Philippines</name>
    <dbReference type="NCBI Taxonomy" id="1448308"/>
    <lineage>
        <taxon>Eukaryota</taxon>
        <taxon>Fungi</taxon>
        <taxon>Dikarya</taxon>
        <taxon>Ascomycota</taxon>
        <taxon>Pezizomycotina</taxon>
        <taxon>Dothideomycetes</taxon>
        <taxon>Pleosporomycetidae</taxon>
        <taxon>Pleosporales</taxon>
        <taxon>Corynesporascaceae</taxon>
        <taxon>Corynespora</taxon>
    </lineage>
</organism>
<dbReference type="InterPro" id="IPR011009">
    <property type="entry name" value="Kinase-like_dom_sf"/>
</dbReference>
<feature type="binding site" evidence="9">
    <location>
        <position position="54"/>
    </location>
    <ligand>
        <name>ATP</name>
        <dbReference type="ChEBI" id="CHEBI:30616"/>
    </ligand>
</feature>
<dbReference type="PANTHER" id="PTHR47634">
    <property type="entry name" value="PROTEIN KINASE DOMAIN-CONTAINING PROTEIN-RELATED"/>
    <property type="match status" value="1"/>
</dbReference>
<keyword evidence="5 12" id="KW-0418">Kinase</keyword>
<evidence type="ECO:0000256" key="6">
    <source>
        <dbReference type="ARBA" id="ARBA00022840"/>
    </source>
</evidence>
<sequence>MALIVRLVRNRYYPLRIGEVLNTKYQILGKLGFGLGSTVWLANDLFEHRTVALKIFTSDRQNREEINIYNNMRSIKSKHPGRRHIRDALDAFTLQGSKGERHCLVHEPMCENISASNILLKIEDVFIIDTFIKTEKKKFNLRPEKNFDLPKGIGEAVLSDFGSAVFGDVPHDEDVKPDVYRSPEVCLKMSWIYSIDIWNLGTLLRKHIFHGRGPKEDRYMTRAHIAEMVALMGPPPLELLKCRKRSSEFFNKDGHCCSGIDLPKATSLEESEGNLEGVDRESFLSFIRKMLQWEPRRPQTAKKLLQDPWLNGTSEKKPTSPIEHTHSTALESNVIVSLMPWHDWKFKIRDMRPALNENVISC</sequence>
<evidence type="ECO:0000256" key="4">
    <source>
        <dbReference type="ARBA" id="ARBA00022741"/>
    </source>
</evidence>
<dbReference type="InterPro" id="IPR000719">
    <property type="entry name" value="Prot_kinase_dom"/>
</dbReference>
<dbReference type="PROSITE" id="PS00107">
    <property type="entry name" value="PROTEIN_KINASE_ATP"/>
    <property type="match status" value="1"/>
</dbReference>
<dbReference type="GO" id="GO:0000245">
    <property type="term" value="P:spliceosomal complex assembly"/>
    <property type="evidence" value="ECO:0007669"/>
    <property type="project" value="TreeGrafter"/>
</dbReference>
<dbReference type="OrthoDB" id="5979581at2759"/>
<dbReference type="EC" id="2.7.11.1" evidence="1"/>
<comment type="catalytic activity">
    <reaction evidence="8">
        <text>L-seryl-[protein] + ATP = O-phospho-L-seryl-[protein] + ADP + H(+)</text>
        <dbReference type="Rhea" id="RHEA:17989"/>
        <dbReference type="Rhea" id="RHEA-COMP:9863"/>
        <dbReference type="Rhea" id="RHEA-COMP:11604"/>
        <dbReference type="ChEBI" id="CHEBI:15378"/>
        <dbReference type="ChEBI" id="CHEBI:29999"/>
        <dbReference type="ChEBI" id="CHEBI:30616"/>
        <dbReference type="ChEBI" id="CHEBI:83421"/>
        <dbReference type="ChEBI" id="CHEBI:456216"/>
        <dbReference type="EC" id="2.7.11.1"/>
    </reaction>
</comment>
<feature type="region of interest" description="Disordered" evidence="10">
    <location>
        <begin position="307"/>
        <end position="326"/>
    </location>
</feature>
<keyword evidence="2" id="KW-0723">Serine/threonine-protein kinase</keyword>
<evidence type="ECO:0000256" key="1">
    <source>
        <dbReference type="ARBA" id="ARBA00012513"/>
    </source>
</evidence>
<dbReference type="InterPro" id="IPR051334">
    <property type="entry name" value="SRPK"/>
</dbReference>
<evidence type="ECO:0000313" key="12">
    <source>
        <dbReference type="EMBL" id="PSN61879.1"/>
    </source>
</evidence>
<evidence type="ECO:0000256" key="3">
    <source>
        <dbReference type="ARBA" id="ARBA00022679"/>
    </source>
</evidence>
<protein>
    <recommendedName>
        <fullName evidence="1">non-specific serine/threonine protein kinase</fullName>
        <ecNumber evidence="1">2.7.11.1</ecNumber>
    </recommendedName>
</protein>
<dbReference type="PROSITE" id="PS50011">
    <property type="entry name" value="PROTEIN_KINASE_DOM"/>
    <property type="match status" value="1"/>
</dbReference>
<dbReference type="GO" id="GO:0005737">
    <property type="term" value="C:cytoplasm"/>
    <property type="evidence" value="ECO:0007669"/>
    <property type="project" value="TreeGrafter"/>
</dbReference>
<evidence type="ECO:0000256" key="2">
    <source>
        <dbReference type="ARBA" id="ARBA00022527"/>
    </source>
</evidence>
<feature type="compositionally biased region" description="Basic and acidic residues" evidence="10">
    <location>
        <begin position="314"/>
        <end position="326"/>
    </location>
</feature>
<dbReference type="Gene3D" id="3.30.200.20">
    <property type="entry name" value="Phosphorylase Kinase, domain 1"/>
    <property type="match status" value="1"/>
</dbReference>
<dbReference type="GO" id="GO:0004674">
    <property type="term" value="F:protein serine/threonine kinase activity"/>
    <property type="evidence" value="ECO:0007669"/>
    <property type="project" value="UniProtKB-KW"/>
</dbReference>
<dbReference type="SMART" id="SM00220">
    <property type="entry name" value="S_TKc"/>
    <property type="match status" value="1"/>
</dbReference>
<dbReference type="AlphaFoldDB" id="A0A2T2N8Z5"/>